<dbReference type="EMBL" id="CAJVPS010052140">
    <property type="protein sequence ID" value="CAG8770596.1"/>
    <property type="molecule type" value="Genomic_DNA"/>
</dbReference>
<organism evidence="1 2">
    <name type="scientific">Ambispora leptoticha</name>
    <dbReference type="NCBI Taxonomy" id="144679"/>
    <lineage>
        <taxon>Eukaryota</taxon>
        <taxon>Fungi</taxon>
        <taxon>Fungi incertae sedis</taxon>
        <taxon>Mucoromycota</taxon>
        <taxon>Glomeromycotina</taxon>
        <taxon>Glomeromycetes</taxon>
        <taxon>Archaeosporales</taxon>
        <taxon>Ambisporaceae</taxon>
        <taxon>Ambispora</taxon>
    </lineage>
</organism>
<reference evidence="1" key="1">
    <citation type="submission" date="2021-06" db="EMBL/GenBank/DDBJ databases">
        <authorList>
            <person name="Kallberg Y."/>
            <person name="Tangrot J."/>
            <person name="Rosling A."/>
        </authorList>
    </citation>
    <scope>NUCLEOTIDE SEQUENCE</scope>
    <source>
        <strain evidence="1">FL130A</strain>
    </source>
</reference>
<dbReference type="Proteomes" id="UP000789508">
    <property type="component" value="Unassembled WGS sequence"/>
</dbReference>
<gene>
    <name evidence="1" type="ORF">ALEPTO_LOCUS14122</name>
</gene>
<accession>A0A9N9JAJ7</accession>
<feature type="non-terminal residue" evidence="1">
    <location>
        <position position="1"/>
    </location>
</feature>
<protein>
    <submittedName>
        <fullName evidence="1">12676_t:CDS:1</fullName>
    </submittedName>
</protein>
<sequence>NSFWNALVAELPSLLLRRASSNTSEKPKDHGLALLAYLEMYCKAA</sequence>
<name>A0A9N9JAJ7_9GLOM</name>
<proteinExistence type="predicted"/>
<comment type="caution">
    <text evidence="1">The sequence shown here is derived from an EMBL/GenBank/DDBJ whole genome shotgun (WGS) entry which is preliminary data.</text>
</comment>
<dbReference type="AlphaFoldDB" id="A0A9N9JAJ7"/>
<evidence type="ECO:0000313" key="2">
    <source>
        <dbReference type="Proteomes" id="UP000789508"/>
    </source>
</evidence>
<keyword evidence="2" id="KW-1185">Reference proteome</keyword>
<evidence type="ECO:0000313" key="1">
    <source>
        <dbReference type="EMBL" id="CAG8770596.1"/>
    </source>
</evidence>